<dbReference type="Proteomes" id="UP000192527">
    <property type="component" value="Chromosome"/>
</dbReference>
<dbReference type="STRING" id="402384.HM131_11780"/>
<feature type="region of interest" description="Disordered" evidence="1">
    <location>
        <begin position="72"/>
        <end position="102"/>
    </location>
</feature>
<name>A0A1W5ZVY5_9BACI</name>
<feature type="compositionally biased region" description="Basic and acidic residues" evidence="1">
    <location>
        <begin position="73"/>
        <end position="87"/>
    </location>
</feature>
<gene>
    <name evidence="3" type="ORF">HM131_11780</name>
</gene>
<keyword evidence="2" id="KW-1133">Transmembrane helix</keyword>
<keyword evidence="2" id="KW-0812">Transmembrane</keyword>
<sequence>MTTFLLIISFIIDGIIILGLLILTTKIKKTEELELRQKQVADEIEDLFTSYLLELKEENNQMSEWINTSKASSFKERDSLEERKADEAPLYSTPDLDQKENYTPTLHSKILIMKQNGSSIE</sequence>
<organism evidence="3 4">
    <name type="scientific">Halobacillus mangrovi</name>
    <dbReference type="NCBI Taxonomy" id="402384"/>
    <lineage>
        <taxon>Bacteria</taxon>
        <taxon>Bacillati</taxon>
        <taxon>Bacillota</taxon>
        <taxon>Bacilli</taxon>
        <taxon>Bacillales</taxon>
        <taxon>Bacillaceae</taxon>
        <taxon>Halobacillus</taxon>
    </lineage>
</organism>
<accession>A0A1W5ZVY5</accession>
<feature type="transmembrane region" description="Helical" evidence="2">
    <location>
        <begin position="6"/>
        <end position="23"/>
    </location>
</feature>
<keyword evidence="4" id="KW-1185">Reference proteome</keyword>
<evidence type="ECO:0000256" key="1">
    <source>
        <dbReference type="SAM" id="MobiDB-lite"/>
    </source>
</evidence>
<protein>
    <submittedName>
        <fullName evidence="3">Uncharacterized protein</fullName>
    </submittedName>
</protein>
<evidence type="ECO:0000313" key="4">
    <source>
        <dbReference type="Proteomes" id="UP000192527"/>
    </source>
</evidence>
<dbReference type="KEGG" id="hmn:HM131_11780"/>
<reference evidence="3 4" key="1">
    <citation type="submission" date="2017-04" db="EMBL/GenBank/DDBJ databases">
        <title>The whole genome sequencing and assembly of Halobacillus mangrovi strain.</title>
        <authorList>
            <person name="Lee S.-J."/>
            <person name="Park M.-K."/>
            <person name="Kim J.-Y."/>
            <person name="Lee Y.-J."/>
            <person name="Yi H."/>
            <person name="Bahn Y.-S."/>
            <person name="Kim J.F."/>
            <person name="Lee D.-W."/>
        </authorList>
    </citation>
    <scope>NUCLEOTIDE SEQUENCE [LARGE SCALE GENOMIC DNA]</scope>
    <source>
        <strain evidence="3 4">KTB 131</strain>
    </source>
</reference>
<evidence type="ECO:0000256" key="2">
    <source>
        <dbReference type="SAM" id="Phobius"/>
    </source>
</evidence>
<evidence type="ECO:0000313" key="3">
    <source>
        <dbReference type="EMBL" id="ARI77482.1"/>
    </source>
</evidence>
<proteinExistence type="predicted"/>
<dbReference type="OrthoDB" id="1708317at2"/>
<dbReference type="RefSeq" id="WP_085029948.1">
    <property type="nucleotide sequence ID" value="NZ_CP020772.1"/>
</dbReference>
<dbReference type="AlphaFoldDB" id="A0A1W5ZVY5"/>
<keyword evidence="2" id="KW-0472">Membrane</keyword>
<dbReference type="EMBL" id="CP020772">
    <property type="protein sequence ID" value="ARI77482.1"/>
    <property type="molecule type" value="Genomic_DNA"/>
</dbReference>